<feature type="domain" description="Thioredoxin" evidence="11">
    <location>
        <begin position="3"/>
        <end position="151"/>
    </location>
</feature>
<evidence type="ECO:0000256" key="9">
    <source>
        <dbReference type="SAM" id="SignalP"/>
    </source>
</evidence>
<evidence type="ECO:0000256" key="1">
    <source>
        <dbReference type="ARBA" id="ARBA00001974"/>
    </source>
</evidence>
<dbReference type="GO" id="GO:0000139">
    <property type="term" value="C:Golgi membrane"/>
    <property type="evidence" value="ECO:0007669"/>
    <property type="project" value="TreeGrafter"/>
</dbReference>
<keyword evidence="8" id="KW-1133">Transmembrane helix</keyword>
<dbReference type="CDD" id="cd02961">
    <property type="entry name" value="PDI_a_family"/>
    <property type="match status" value="1"/>
</dbReference>
<dbReference type="PROSITE" id="PS51352">
    <property type="entry name" value="THIOREDOXIN_2"/>
    <property type="match status" value="1"/>
</dbReference>
<comment type="catalytic activity">
    <reaction evidence="8">
        <text>2 R'C(R)SH + O2 = R'C(R)S-S(R)CR' + H2O2</text>
        <dbReference type="Rhea" id="RHEA:17357"/>
        <dbReference type="ChEBI" id="CHEBI:15379"/>
        <dbReference type="ChEBI" id="CHEBI:16240"/>
        <dbReference type="ChEBI" id="CHEBI:16520"/>
        <dbReference type="ChEBI" id="CHEBI:17412"/>
        <dbReference type="EC" id="1.8.3.2"/>
    </reaction>
</comment>
<evidence type="ECO:0000256" key="7">
    <source>
        <dbReference type="ARBA" id="ARBA00023180"/>
    </source>
</evidence>
<keyword evidence="2 8" id="KW-0285">Flavoprotein</keyword>
<dbReference type="GO" id="GO:0003756">
    <property type="term" value="F:protein disulfide isomerase activity"/>
    <property type="evidence" value="ECO:0007669"/>
    <property type="project" value="TreeGrafter"/>
</dbReference>
<gene>
    <name evidence="12" type="ORF">WJX74_007870</name>
</gene>
<evidence type="ECO:0000256" key="4">
    <source>
        <dbReference type="ARBA" id="ARBA00022827"/>
    </source>
</evidence>
<evidence type="ECO:0000256" key="6">
    <source>
        <dbReference type="ARBA" id="ARBA00023157"/>
    </source>
</evidence>
<feature type="signal peptide" evidence="9">
    <location>
        <begin position="1"/>
        <end position="25"/>
    </location>
</feature>
<evidence type="ECO:0000313" key="13">
    <source>
        <dbReference type="Proteomes" id="UP001438707"/>
    </source>
</evidence>
<evidence type="ECO:0000256" key="8">
    <source>
        <dbReference type="RuleBase" id="RU371123"/>
    </source>
</evidence>
<feature type="chain" id="PRO_5043418834" description="Sulfhydryl oxidase" evidence="9">
    <location>
        <begin position="26"/>
        <end position="529"/>
    </location>
</feature>
<dbReference type="Pfam" id="PF00085">
    <property type="entry name" value="Thioredoxin"/>
    <property type="match status" value="1"/>
</dbReference>
<keyword evidence="8" id="KW-0472">Membrane</keyword>
<comment type="caution">
    <text evidence="12">The sequence shown here is derived from an EMBL/GenBank/DDBJ whole genome shotgun (WGS) entry which is preliminary data.</text>
</comment>
<feature type="transmembrane region" description="Helical" evidence="8">
    <location>
        <begin position="489"/>
        <end position="509"/>
    </location>
</feature>
<dbReference type="GO" id="GO:0006457">
    <property type="term" value="P:protein folding"/>
    <property type="evidence" value="ECO:0007669"/>
    <property type="project" value="TreeGrafter"/>
</dbReference>
<sequence length="529" mass="57610">MTLVAKTSLLIFVLAALVFGNVAGAAEPLQLDSATFQSQLEGVSADTKVLLEFYAHWCPACQRFAPEYEHLAALLNDEPKPVPKVLVARVDCAEEVALCSEFKIGHYPTIFLGPATDFIRHEDPSNGVPQYDMKNGRTAQTIIKWLNEQLQSDFKLDGGTDAVASEHTPANAAATTGGSLHVPIAPKAPLRLLDVDPLPANLSQQVDLRDIEGATLLAMRYMLQNAEALRSPTGQSAAKSFISLMAQAHPCNRCRTDIQQLQAELPRLWPYAYDNGPAAEILQLPICGQALEPAQPAHEPEWFMCRGSKAGSRGYTCGLWLLLHSLAARVEPASNGGAVWMAAIKGFVGRFFQCSDCAQHFMEMASEPAAAHVKSRKQAILWMWSAHNRVNRRLEDEDAKGQASDPAFPKVQWPPADLCPSCHKLAAAKKAASDDWNEDATSSFLDSFYNPLQLSSAQPSLSALRTRSLKAGRRAMETRSVGGAKRHQLLSVGLVALLAIVVLAVFRPWRSPHRTHSKPASRRGSGSVL</sequence>
<evidence type="ECO:0000313" key="12">
    <source>
        <dbReference type="EMBL" id="KAK9819339.1"/>
    </source>
</evidence>
<proteinExistence type="predicted"/>
<protein>
    <recommendedName>
        <fullName evidence="8">Sulfhydryl oxidase</fullName>
        <ecNumber evidence="8">1.8.3.2</ecNumber>
    </recommendedName>
</protein>
<keyword evidence="8" id="KW-0812">Transmembrane</keyword>
<evidence type="ECO:0000256" key="5">
    <source>
        <dbReference type="ARBA" id="ARBA00023002"/>
    </source>
</evidence>
<dbReference type="InterPro" id="IPR013766">
    <property type="entry name" value="Thioredoxin_domain"/>
</dbReference>
<feature type="domain" description="ERV/ALR sulfhydryl oxidase" evidence="10">
    <location>
        <begin position="308"/>
        <end position="413"/>
    </location>
</feature>
<accession>A0AAW1QD61</accession>
<evidence type="ECO:0000259" key="11">
    <source>
        <dbReference type="PROSITE" id="PS51352"/>
    </source>
</evidence>
<dbReference type="AlphaFoldDB" id="A0AAW1QD61"/>
<dbReference type="EMBL" id="JALJOS010000048">
    <property type="protein sequence ID" value="KAK9819339.1"/>
    <property type="molecule type" value="Genomic_DNA"/>
</dbReference>
<organism evidence="12 13">
    <name type="scientific">Apatococcus lobatus</name>
    <dbReference type="NCBI Taxonomy" id="904363"/>
    <lineage>
        <taxon>Eukaryota</taxon>
        <taxon>Viridiplantae</taxon>
        <taxon>Chlorophyta</taxon>
        <taxon>core chlorophytes</taxon>
        <taxon>Trebouxiophyceae</taxon>
        <taxon>Chlorellales</taxon>
        <taxon>Chlorellaceae</taxon>
        <taxon>Apatococcus</taxon>
    </lineage>
</organism>
<dbReference type="InterPro" id="IPR036774">
    <property type="entry name" value="ERV/ALR_sulphydryl_oxid_sf"/>
</dbReference>
<dbReference type="GO" id="GO:0016971">
    <property type="term" value="F:flavin-dependent sulfhydryl oxidase activity"/>
    <property type="evidence" value="ECO:0007669"/>
    <property type="project" value="InterPro"/>
</dbReference>
<name>A0AAW1QD61_9CHLO</name>
<dbReference type="InterPro" id="IPR017937">
    <property type="entry name" value="Thioredoxin_CS"/>
</dbReference>
<dbReference type="GO" id="GO:0005615">
    <property type="term" value="C:extracellular space"/>
    <property type="evidence" value="ECO:0007669"/>
    <property type="project" value="TreeGrafter"/>
</dbReference>
<dbReference type="PANTHER" id="PTHR22897">
    <property type="entry name" value="QUIESCIN Q6-RELATED SULFHYDRYL OXIDASE"/>
    <property type="match status" value="1"/>
</dbReference>
<keyword evidence="3 9" id="KW-0732">Signal</keyword>
<dbReference type="Proteomes" id="UP001438707">
    <property type="component" value="Unassembled WGS sequence"/>
</dbReference>
<dbReference type="SUPFAM" id="SSF52833">
    <property type="entry name" value="Thioredoxin-like"/>
    <property type="match status" value="1"/>
</dbReference>
<dbReference type="PROSITE" id="PS51324">
    <property type="entry name" value="ERV_ALR"/>
    <property type="match status" value="1"/>
</dbReference>
<dbReference type="InterPro" id="IPR036249">
    <property type="entry name" value="Thioredoxin-like_sf"/>
</dbReference>
<keyword evidence="13" id="KW-1185">Reference proteome</keyword>
<dbReference type="PROSITE" id="PS00194">
    <property type="entry name" value="THIOREDOXIN_1"/>
    <property type="match status" value="1"/>
</dbReference>
<reference evidence="12 13" key="1">
    <citation type="journal article" date="2024" name="Nat. Commun.">
        <title>Phylogenomics reveals the evolutionary origins of lichenization in chlorophyte algae.</title>
        <authorList>
            <person name="Puginier C."/>
            <person name="Libourel C."/>
            <person name="Otte J."/>
            <person name="Skaloud P."/>
            <person name="Haon M."/>
            <person name="Grisel S."/>
            <person name="Petersen M."/>
            <person name="Berrin J.G."/>
            <person name="Delaux P.M."/>
            <person name="Dal Grande F."/>
            <person name="Keller J."/>
        </authorList>
    </citation>
    <scope>NUCLEOTIDE SEQUENCE [LARGE SCALE GENOMIC DNA]</scope>
    <source>
        <strain evidence="12 13">SAG 2145</strain>
    </source>
</reference>
<keyword evidence="5 8" id="KW-0560">Oxidoreductase</keyword>
<evidence type="ECO:0000256" key="3">
    <source>
        <dbReference type="ARBA" id="ARBA00022729"/>
    </source>
</evidence>
<keyword evidence="4 8" id="KW-0274">FAD</keyword>
<dbReference type="PANTHER" id="PTHR22897:SF8">
    <property type="entry name" value="SULFHYDRYL OXIDASE"/>
    <property type="match status" value="1"/>
</dbReference>
<dbReference type="Pfam" id="PF04777">
    <property type="entry name" value="Evr1_Alr"/>
    <property type="match status" value="1"/>
</dbReference>
<keyword evidence="7" id="KW-0325">Glycoprotein</keyword>
<dbReference type="EC" id="1.8.3.2" evidence="8"/>
<evidence type="ECO:0000259" key="10">
    <source>
        <dbReference type="PROSITE" id="PS51324"/>
    </source>
</evidence>
<comment type="cofactor">
    <cofactor evidence="1 8">
        <name>FAD</name>
        <dbReference type="ChEBI" id="CHEBI:57692"/>
    </cofactor>
</comment>
<dbReference type="SUPFAM" id="SSF69000">
    <property type="entry name" value="FAD-dependent thiol oxidase"/>
    <property type="match status" value="1"/>
</dbReference>
<dbReference type="Gene3D" id="3.40.30.10">
    <property type="entry name" value="Glutaredoxin"/>
    <property type="match status" value="1"/>
</dbReference>
<evidence type="ECO:0000256" key="2">
    <source>
        <dbReference type="ARBA" id="ARBA00022630"/>
    </source>
</evidence>
<keyword evidence="6" id="KW-1015">Disulfide bond</keyword>
<dbReference type="InterPro" id="IPR017905">
    <property type="entry name" value="ERV/ALR_sulphydryl_oxidase"/>
</dbReference>
<dbReference type="InterPro" id="IPR039798">
    <property type="entry name" value="Sulfhydryl_oxidase"/>
</dbReference>
<dbReference type="Gene3D" id="1.20.120.310">
    <property type="entry name" value="ERV/ALR sulfhydryl oxidase domain"/>
    <property type="match status" value="1"/>
</dbReference>